<dbReference type="OrthoDB" id="9791723at2"/>
<dbReference type="Proteomes" id="UP000192731">
    <property type="component" value="Unassembled WGS sequence"/>
</dbReference>
<dbReference type="PANTHER" id="PTHR28047">
    <property type="entry name" value="PROTEIN DCG1"/>
    <property type="match status" value="1"/>
</dbReference>
<dbReference type="InterPro" id="IPR001920">
    <property type="entry name" value="Asp/Glu_race"/>
</dbReference>
<keyword evidence="2" id="KW-1185">Reference proteome</keyword>
<dbReference type="AlphaFoldDB" id="A0A1W1UKH8"/>
<accession>A0A1W1UKH8</accession>
<dbReference type="InterPro" id="IPR052186">
    <property type="entry name" value="Hydantoin_racemase-like"/>
</dbReference>
<reference evidence="1 2" key="1">
    <citation type="submission" date="2017-04" db="EMBL/GenBank/DDBJ databases">
        <authorList>
            <person name="Afonso C.L."/>
            <person name="Miller P.J."/>
            <person name="Scott M.A."/>
            <person name="Spackman E."/>
            <person name="Goraichik I."/>
            <person name="Dimitrov K.M."/>
            <person name="Suarez D.L."/>
            <person name="Swayne D.E."/>
        </authorList>
    </citation>
    <scope>NUCLEOTIDE SEQUENCE [LARGE SCALE GENOMIC DNA]</scope>
    <source>
        <strain evidence="1 2">DSM 11270</strain>
    </source>
</reference>
<dbReference type="Gene3D" id="3.40.50.1860">
    <property type="match status" value="2"/>
</dbReference>
<dbReference type="InterPro" id="IPR015942">
    <property type="entry name" value="Asp/Glu/hydantoin_racemase"/>
</dbReference>
<protein>
    <submittedName>
        <fullName evidence="1">Asp/Glu/hydantoin racemase</fullName>
    </submittedName>
</protein>
<dbReference type="RefSeq" id="WP_084052104.1">
    <property type="nucleotide sequence ID" value="NZ_FWWT01000007.1"/>
</dbReference>
<dbReference type="Pfam" id="PF01177">
    <property type="entry name" value="Asp_Glu_race"/>
    <property type="match status" value="1"/>
</dbReference>
<sequence>MNKNRVGIIRVLSTDNLQVLYSHETIIKNIYPELEIISEAIKDQPNGVYNQETELESVPKILEIAKDMEKSGVNAILISCCMDPGLTLIKKELNIPVVGAGMASALMAMSLGNKIGVTSLDKVIPPNLHETLGNKLLAYQPSEGINNTKDLLKIDGKEKVLKTARDLRDQGADCLLLACTGMSTIGLAPLLEEKLNIPVIDPIIASGGLINYLVKRK</sequence>
<dbReference type="EMBL" id="FWWT01000007">
    <property type="protein sequence ID" value="SMB81552.1"/>
    <property type="molecule type" value="Genomic_DNA"/>
</dbReference>
<evidence type="ECO:0000313" key="1">
    <source>
        <dbReference type="EMBL" id="SMB81552.1"/>
    </source>
</evidence>
<gene>
    <name evidence="1" type="ORF">SAMN00017405_2147</name>
</gene>
<proteinExistence type="predicted"/>
<organism evidence="1 2">
    <name type="scientific">Desulfonispora thiosulfatigenes DSM 11270</name>
    <dbReference type="NCBI Taxonomy" id="656914"/>
    <lineage>
        <taxon>Bacteria</taxon>
        <taxon>Bacillati</taxon>
        <taxon>Bacillota</taxon>
        <taxon>Clostridia</taxon>
        <taxon>Eubacteriales</taxon>
        <taxon>Peptococcaceae</taxon>
        <taxon>Desulfonispora</taxon>
    </lineage>
</organism>
<evidence type="ECO:0000313" key="2">
    <source>
        <dbReference type="Proteomes" id="UP000192731"/>
    </source>
</evidence>
<dbReference type="GO" id="GO:0047661">
    <property type="term" value="F:amino-acid racemase activity"/>
    <property type="evidence" value="ECO:0007669"/>
    <property type="project" value="InterPro"/>
</dbReference>
<name>A0A1W1UKH8_DESTI</name>
<dbReference type="STRING" id="656914.SAMN00017405_2147"/>
<dbReference type="PANTHER" id="PTHR28047:SF5">
    <property type="entry name" value="PROTEIN DCG1"/>
    <property type="match status" value="1"/>
</dbReference>